<reference evidence="3" key="1">
    <citation type="journal article" date="2017" name="Nat. Ecol. Evol.">
        <title>Genome expansion and lineage-specific genetic innovations in the forest pathogenic fungi Armillaria.</title>
        <authorList>
            <person name="Sipos G."/>
            <person name="Prasanna A.N."/>
            <person name="Walter M.C."/>
            <person name="O'Connor E."/>
            <person name="Balint B."/>
            <person name="Krizsan K."/>
            <person name="Kiss B."/>
            <person name="Hess J."/>
            <person name="Varga T."/>
            <person name="Slot J."/>
            <person name="Riley R."/>
            <person name="Boka B."/>
            <person name="Rigling D."/>
            <person name="Barry K."/>
            <person name="Lee J."/>
            <person name="Mihaltcheva S."/>
            <person name="LaButti K."/>
            <person name="Lipzen A."/>
            <person name="Waldron R."/>
            <person name="Moloney N.M."/>
            <person name="Sperisen C."/>
            <person name="Kredics L."/>
            <person name="Vagvoelgyi C."/>
            <person name="Patrignani A."/>
            <person name="Fitzpatrick D."/>
            <person name="Nagy I."/>
            <person name="Doyle S."/>
            <person name="Anderson J.B."/>
            <person name="Grigoriev I.V."/>
            <person name="Gueldener U."/>
            <person name="Muensterkoetter M."/>
            <person name="Nagy L.G."/>
        </authorList>
    </citation>
    <scope>NUCLEOTIDE SEQUENCE [LARGE SCALE GENOMIC DNA]</scope>
    <source>
        <strain evidence="3">Ar21-2</strain>
    </source>
</reference>
<feature type="compositionally biased region" description="Polar residues" evidence="1">
    <location>
        <begin position="318"/>
        <end position="329"/>
    </location>
</feature>
<feature type="compositionally biased region" description="Basic and acidic residues" evidence="1">
    <location>
        <begin position="336"/>
        <end position="360"/>
    </location>
</feature>
<gene>
    <name evidence="2" type="ORF">ARMGADRAFT_1027991</name>
</gene>
<dbReference type="Proteomes" id="UP000217790">
    <property type="component" value="Unassembled WGS sequence"/>
</dbReference>
<protein>
    <submittedName>
        <fullName evidence="2">Uncharacterized protein</fullName>
    </submittedName>
</protein>
<dbReference type="OMA" id="YIARISH"/>
<sequence>MDSPIESFTDDGDSAQSSRNLRKHPHVEDNNNNQVVNLTSPAVSAARQQALVASRPDSTLPWATDVVNLGAELTPSPDVIDAMHSVYKQYLKGFAKTFWSFHVAIEHRDCFQHELGDGETIPDEVLRTLKGPTITFPECVHEACFNNITGLKKGHESQLAHTRKATAQYVLKSLNAAVIRLHEKCEVQGLVDSFGEELKSLSTELLTLASIEVNTERWYPYIARISHCLGRVLDDQKIKVIVTIRNERDAKSKKKAAVQTAQMDVEMKDATKTVEELVSERVEIEMRKYRQAEAQKAKTTKSNGSPPAKKQKPDPKPSTSNAEALSSKSAKMKVTSKTDKKAEKNKLVKGKERGTVDVKGKGTTKKKGKAKATSGNGSDSD</sequence>
<evidence type="ECO:0000256" key="1">
    <source>
        <dbReference type="SAM" id="MobiDB-lite"/>
    </source>
</evidence>
<feature type="region of interest" description="Disordered" evidence="1">
    <location>
        <begin position="1"/>
        <end position="33"/>
    </location>
</feature>
<organism evidence="2 3">
    <name type="scientific">Armillaria gallica</name>
    <name type="common">Bulbous honey fungus</name>
    <name type="synonym">Armillaria bulbosa</name>
    <dbReference type="NCBI Taxonomy" id="47427"/>
    <lineage>
        <taxon>Eukaryota</taxon>
        <taxon>Fungi</taxon>
        <taxon>Dikarya</taxon>
        <taxon>Basidiomycota</taxon>
        <taxon>Agaricomycotina</taxon>
        <taxon>Agaricomycetes</taxon>
        <taxon>Agaricomycetidae</taxon>
        <taxon>Agaricales</taxon>
        <taxon>Marasmiineae</taxon>
        <taxon>Physalacriaceae</taxon>
        <taxon>Armillaria</taxon>
    </lineage>
</organism>
<accession>A0A2H3E1Z4</accession>
<name>A0A2H3E1Z4_ARMGA</name>
<proteinExistence type="predicted"/>
<dbReference type="InParanoid" id="A0A2H3E1Z4"/>
<dbReference type="OrthoDB" id="3058485at2759"/>
<dbReference type="AlphaFoldDB" id="A0A2H3E1Z4"/>
<evidence type="ECO:0000313" key="2">
    <source>
        <dbReference type="EMBL" id="PBK97138.1"/>
    </source>
</evidence>
<keyword evidence="3" id="KW-1185">Reference proteome</keyword>
<dbReference type="EMBL" id="KZ293650">
    <property type="protein sequence ID" value="PBK97138.1"/>
    <property type="molecule type" value="Genomic_DNA"/>
</dbReference>
<feature type="region of interest" description="Disordered" evidence="1">
    <location>
        <begin position="290"/>
        <end position="381"/>
    </location>
</feature>
<evidence type="ECO:0000313" key="3">
    <source>
        <dbReference type="Proteomes" id="UP000217790"/>
    </source>
</evidence>